<protein>
    <submittedName>
        <fullName evidence="2">Endonuclease/exonuclease/phosphatase family protein</fullName>
    </submittedName>
</protein>
<organism evidence="2 3">
    <name type="scientific">Aquimarina algicola</name>
    <dbReference type="NCBI Taxonomy" id="2589995"/>
    <lineage>
        <taxon>Bacteria</taxon>
        <taxon>Pseudomonadati</taxon>
        <taxon>Bacteroidota</taxon>
        <taxon>Flavobacteriia</taxon>
        <taxon>Flavobacteriales</taxon>
        <taxon>Flavobacteriaceae</taxon>
        <taxon>Aquimarina</taxon>
    </lineage>
</organism>
<dbReference type="Pfam" id="PF19580">
    <property type="entry name" value="Exo_endo_phos_3"/>
    <property type="match status" value="1"/>
</dbReference>
<keyword evidence="2" id="KW-0378">Hydrolase</keyword>
<evidence type="ECO:0000313" key="3">
    <source>
        <dbReference type="Proteomes" id="UP000315540"/>
    </source>
</evidence>
<dbReference type="OrthoDB" id="9802724at2"/>
<proteinExistence type="predicted"/>
<keyword evidence="2" id="KW-0540">Nuclease</keyword>
<reference evidence="2 3" key="1">
    <citation type="submission" date="2019-06" db="EMBL/GenBank/DDBJ databases">
        <authorList>
            <person name="Meng X."/>
        </authorList>
    </citation>
    <scope>NUCLEOTIDE SEQUENCE [LARGE SCALE GENOMIC DNA]</scope>
    <source>
        <strain evidence="2 3">M625</strain>
    </source>
</reference>
<dbReference type="PANTHER" id="PTHR42834:SF1">
    <property type="entry name" value="ENDONUCLEASE_EXONUCLEASE_PHOSPHATASE FAMILY PROTEIN (AFU_ORTHOLOGUE AFUA_3G09210)"/>
    <property type="match status" value="1"/>
</dbReference>
<keyword evidence="2" id="KW-0255">Endonuclease</keyword>
<dbReference type="RefSeq" id="WP_140592460.1">
    <property type="nucleotide sequence ID" value="NZ_VFWZ01000002.1"/>
</dbReference>
<dbReference type="GO" id="GO:0004527">
    <property type="term" value="F:exonuclease activity"/>
    <property type="evidence" value="ECO:0007669"/>
    <property type="project" value="UniProtKB-KW"/>
</dbReference>
<dbReference type="InterPro" id="IPR005135">
    <property type="entry name" value="Endo/exonuclease/phosphatase"/>
</dbReference>
<dbReference type="GO" id="GO:0004519">
    <property type="term" value="F:endonuclease activity"/>
    <property type="evidence" value="ECO:0007669"/>
    <property type="project" value="UniProtKB-KW"/>
</dbReference>
<dbReference type="AlphaFoldDB" id="A0A504JMB2"/>
<evidence type="ECO:0000259" key="1">
    <source>
        <dbReference type="Pfam" id="PF19580"/>
    </source>
</evidence>
<sequence>MTSSTLVIYLFLLFSICIKAQSKHEYEIHTVAFYNLENLFHPENDPLTFDDDRTPNGKDHWTYEHYNHKIKNMARVISKIGAEKTKNAPVLIGVAEIENRKVLEDLTQDSAIQHQNYGIIHKDSPDRRGIDVALLYQKRFFKPKNTQTHELLLYNHQTGKRVYTRDQLVVSGYLDGDLIHLIINHWPSRRGGEKRSEYKRKKAAILNKKIVDSLWTENPYAKIIIMGDLNDNPKNKSVSRILNAKKHQKDVDIKGLYNPMNLIAEKGIGSLAWEDKWSLFDQIIVSKELIQKEYDTYRYYKSGIFTSDQLITKKGRFKGYPFRSFANGSYTGGYSDHFPVYMYLVKKIK</sequence>
<gene>
    <name evidence="2" type="ORF">FHK87_09615</name>
</gene>
<dbReference type="InterPro" id="IPR036691">
    <property type="entry name" value="Endo/exonu/phosph_ase_sf"/>
</dbReference>
<evidence type="ECO:0000313" key="2">
    <source>
        <dbReference type="EMBL" id="TPN87821.1"/>
    </source>
</evidence>
<dbReference type="PANTHER" id="PTHR42834">
    <property type="entry name" value="ENDONUCLEASE/EXONUCLEASE/PHOSPHATASE FAMILY PROTEIN (AFU_ORTHOLOGUE AFUA_3G09210)"/>
    <property type="match status" value="1"/>
</dbReference>
<keyword evidence="3" id="KW-1185">Reference proteome</keyword>
<comment type="caution">
    <text evidence="2">The sequence shown here is derived from an EMBL/GenBank/DDBJ whole genome shotgun (WGS) entry which is preliminary data.</text>
</comment>
<dbReference type="SUPFAM" id="SSF56219">
    <property type="entry name" value="DNase I-like"/>
    <property type="match status" value="1"/>
</dbReference>
<feature type="domain" description="Endonuclease/exonuclease/phosphatase" evidence="1">
    <location>
        <begin position="30"/>
        <end position="346"/>
    </location>
</feature>
<accession>A0A504JMB2</accession>
<name>A0A504JMB2_9FLAO</name>
<dbReference type="Gene3D" id="3.60.10.10">
    <property type="entry name" value="Endonuclease/exonuclease/phosphatase"/>
    <property type="match status" value="1"/>
</dbReference>
<dbReference type="Proteomes" id="UP000315540">
    <property type="component" value="Unassembled WGS sequence"/>
</dbReference>
<keyword evidence="2" id="KW-0269">Exonuclease</keyword>
<dbReference type="EMBL" id="VFWZ01000002">
    <property type="protein sequence ID" value="TPN87821.1"/>
    <property type="molecule type" value="Genomic_DNA"/>
</dbReference>